<evidence type="ECO:0000313" key="5">
    <source>
        <dbReference type="EMBL" id="MCG2614267.1"/>
    </source>
</evidence>
<dbReference type="SMART" id="SM00342">
    <property type="entry name" value="HTH_ARAC"/>
    <property type="match status" value="1"/>
</dbReference>
<evidence type="ECO:0000256" key="2">
    <source>
        <dbReference type="ARBA" id="ARBA00023125"/>
    </source>
</evidence>
<keyword evidence="3" id="KW-0804">Transcription</keyword>
<dbReference type="Gene3D" id="1.10.10.60">
    <property type="entry name" value="Homeodomain-like"/>
    <property type="match status" value="1"/>
</dbReference>
<dbReference type="InterPro" id="IPR046532">
    <property type="entry name" value="DUF6597"/>
</dbReference>
<dbReference type="PANTHER" id="PTHR46796:SF13">
    <property type="entry name" value="HTH-TYPE TRANSCRIPTIONAL ACTIVATOR RHAS"/>
    <property type="match status" value="1"/>
</dbReference>
<evidence type="ECO:0000313" key="6">
    <source>
        <dbReference type="Proteomes" id="UP001165367"/>
    </source>
</evidence>
<organism evidence="5 6">
    <name type="scientific">Terrimonas ginsenosidimutans</name>
    <dbReference type="NCBI Taxonomy" id="2908004"/>
    <lineage>
        <taxon>Bacteria</taxon>
        <taxon>Pseudomonadati</taxon>
        <taxon>Bacteroidota</taxon>
        <taxon>Chitinophagia</taxon>
        <taxon>Chitinophagales</taxon>
        <taxon>Chitinophagaceae</taxon>
        <taxon>Terrimonas</taxon>
    </lineage>
</organism>
<dbReference type="Proteomes" id="UP001165367">
    <property type="component" value="Unassembled WGS sequence"/>
</dbReference>
<reference evidence="5" key="1">
    <citation type="submission" date="2022-01" db="EMBL/GenBank/DDBJ databases">
        <authorList>
            <person name="Jo J.-H."/>
            <person name="Im W.-T."/>
        </authorList>
    </citation>
    <scope>NUCLEOTIDE SEQUENCE</scope>
    <source>
        <strain evidence="5">NA20</strain>
    </source>
</reference>
<keyword evidence="6" id="KW-1185">Reference proteome</keyword>
<name>A0ABS9KPL2_9BACT</name>
<keyword evidence="2" id="KW-0238">DNA-binding</keyword>
<dbReference type="PANTHER" id="PTHR46796">
    <property type="entry name" value="HTH-TYPE TRANSCRIPTIONAL ACTIVATOR RHAS-RELATED"/>
    <property type="match status" value="1"/>
</dbReference>
<proteinExistence type="predicted"/>
<dbReference type="PROSITE" id="PS01124">
    <property type="entry name" value="HTH_ARAC_FAMILY_2"/>
    <property type="match status" value="1"/>
</dbReference>
<dbReference type="Pfam" id="PF20240">
    <property type="entry name" value="DUF6597"/>
    <property type="match status" value="1"/>
</dbReference>
<dbReference type="InterPro" id="IPR018060">
    <property type="entry name" value="HTH_AraC"/>
</dbReference>
<dbReference type="EMBL" id="JAKLTR010000004">
    <property type="protein sequence ID" value="MCG2614267.1"/>
    <property type="molecule type" value="Genomic_DNA"/>
</dbReference>
<evidence type="ECO:0000259" key="4">
    <source>
        <dbReference type="PROSITE" id="PS01124"/>
    </source>
</evidence>
<keyword evidence="1" id="KW-0805">Transcription regulation</keyword>
<dbReference type="Pfam" id="PF12833">
    <property type="entry name" value="HTH_18"/>
    <property type="match status" value="1"/>
</dbReference>
<evidence type="ECO:0000256" key="1">
    <source>
        <dbReference type="ARBA" id="ARBA00023015"/>
    </source>
</evidence>
<protein>
    <submittedName>
        <fullName evidence="5">Helix-turn-helix domain-containing protein</fullName>
    </submittedName>
</protein>
<dbReference type="RefSeq" id="WP_237870530.1">
    <property type="nucleotide sequence ID" value="NZ_JAKLTR010000004.1"/>
</dbReference>
<accession>A0ABS9KPL2</accession>
<dbReference type="InterPro" id="IPR050204">
    <property type="entry name" value="AraC_XylS_family_regulators"/>
</dbReference>
<gene>
    <name evidence="5" type="ORF">LZZ85_08235</name>
</gene>
<evidence type="ECO:0000256" key="3">
    <source>
        <dbReference type="ARBA" id="ARBA00023163"/>
    </source>
</evidence>
<feature type="domain" description="HTH araC/xylS-type" evidence="4">
    <location>
        <begin position="165"/>
        <end position="265"/>
    </location>
</feature>
<comment type="caution">
    <text evidence="5">The sequence shown here is derived from an EMBL/GenBank/DDBJ whole genome shotgun (WGS) entry which is preliminary data.</text>
</comment>
<sequence>MQITYKEFKPSFHLKPFVEDYWYQVFDGAPDEYSPLQVCLPLGMAQIIFHVNGQECSVFAGGEWHRLPDAFFVGVYRETVTWRAKGKCVCFGINLKPEILVQLFKVPASALFNYYTDVANFMNARISSFADQLMGVEDADTLVQLTEAYLENRIRQIRFEESCLHHATRLIRDSKGTITVDNICKTLYITERQLQRNFKDNIGASPKTYTRIIRFRNTYRDLKKNSCEKISWASLSFDHGFSDQSHMIRDFKEFSGVNPSLIVSADAPYYQLSCS</sequence>